<evidence type="ECO:0000256" key="1">
    <source>
        <dbReference type="SAM" id="MobiDB-lite"/>
    </source>
</evidence>
<evidence type="ECO:0000313" key="3">
    <source>
        <dbReference type="Proteomes" id="UP000304148"/>
    </source>
</evidence>
<name>A0A383RM61_PAEAL</name>
<dbReference type="AlphaFoldDB" id="A0A383RM61"/>
<accession>A0A383RM61</accession>
<dbReference type="EMBL" id="LS992241">
    <property type="protein sequence ID" value="SYX87672.1"/>
    <property type="molecule type" value="Genomic_DNA"/>
</dbReference>
<protein>
    <submittedName>
        <fullName evidence="2">Uncharacterized protein</fullName>
    </submittedName>
</protein>
<feature type="region of interest" description="Disordered" evidence="1">
    <location>
        <begin position="41"/>
        <end position="61"/>
    </location>
</feature>
<proteinExistence type="predicted"/>
<sequence length="61" mass="6978">MNTIPVMVMRNKMNADRYLAANIDVGIGKMKLGRYTKGHPECLHDHPQRPFSAYDGRFRGT</sequence>
<reference evidence="3" key="1">
    <citation type="submission" date="2018-08" db="EMBL/GenBank/DDBJ databases">
        <authorList>
            <person name="Chevrot R."/>
        </authorList>
    </citation>
    <scope>NUCLEOTIDE SEQUENCE [LARGE SCALE GENOMIC DNA]</scope>
</reference>
<organism evidence="2 3">
    <name type="scientific">Paenibacillus alvei</name>
    <name type="common">Bacillus alvei</name>
    <dbReference type="NCBI Taxonomy" id="44250"/>
    <lineage>
        <taxon>Bacteria</taxon>
        <taxon>Bacillati</taxon>
        <taxon>Bacillota</taxon>
        <taxon>Bacilli</taxon>
        <taxon>Bacillales</taxon>
        <taxon>Paenibacillaceae</taxon>
        <taxon>Paenibacillus</taxon>
    </lineage>
</organism>
<evidence type="ECO:0000313" key="2">
    <source>
        <dbReference type="EMBL" id="SYX87672.1"/>
    </source>
</evidence>
<gene>
    <name evidence="2" type="ORF">PBLR_20016</name>
</gene>
<dbReference type="Proteomes" id="UP000304148">
    <property type="component" value="Chromosome"/>
</dbReference>